<keyword evidence="7" id="KW-0833">Ubl conjugation pathway</keyword>
<dbReference type="Ensembl" id="ENSMSIT00000038748.1">
    <property type="protein sequence ID" value="ENSMSIP00000030740.1"/>
    <property type="gene ID" value="ENSMSIG00000025689.1"/>
</dbReference>
<reference evidence="11" key="2">
    <citation type="submission" date="2025-09" db="UniProtKB">
        <authorList>
            <consortium name="Ensembl"/>
        </authorList>
    </citation>
    <scope>IDENTIFICATION</scope>
</reference>
<feature type="compositionally biased region" description="Basic and acidic residues" evidence="9">
    <location>
        <begin position="235"/>
        <end position="245"/>
    </location>
</feature>
<dbReference type="AlphaFoldDB" id="A0A8C6I5G8"/>
<feature type="domain" description="RING-CH-type" evidence="10">
    <location>
        <begin position="652"/>
        <end position="722"/>
    </location>
</feature>
<dbReference type="InterPro" id="IPR052297">
    <property type="entry name" value="RING-CH-type_E3_ubiq-ligase"/>
</dbReference>
<feature type="region of interest" description="Disordered" evidence="9">
    <location>
        <begin position="303"/>
        <end position="425"/>
    </location>
</feature>
<keyword evidence="4" id="KW-0808">Transferase</keyword>
<dbReference type="GO" id="GO:0008270">
    <property type="term" value="F:zinc ion binding"/>
    <property type="evidence" value="ECO:0007669"/>
    <property type="project" value="UniProtKB-KW"/>
</dbReference>
<feature type="compositionally biased region" description="Basic residues" evidence="9">
    <location>
        <begin position="214"/>
        <end position="223"/>
    </location>
</feature>
<feature type="compositionally biased region" description="Low complexity" evidence="9">
    <location>
        <begin position="80"/>
        <end position="89"/>
    </location>
</feature>
<evidence type="ECO:0000256" key="5">
    <source>
        <dbReference type="ARBA" id="ARBA00022723"/>
    </source>
</evidence>
<dbReference type="PANTHER" id="PTHR14471:SF5">
    <property type="entry name" value="E3 UBIQUITIN-PROTEIN LIGASE MARCHF10-RELATED"/>
    <property type="match status" value="1"/>
</dbReference>
<dbReference type="EC" id="2.3.2.27" evidence="3"/>
<dbReference type="InterPro" id="IPR011016">
    <property type="entry name" value="Znf_RING-CH"/>
</dbReference>
<dbReference type="PROSITE" id="PS51292">
    <property type="entry name" value="ZF_RING_CH"/>
    <property type="match status" value="1"/>
</dbReference>
<dbReference type="Gene3D" id="3.30.40.10">
    <property type="entry name" value="Zinc/RING finger domain, C3HC4 (zinc finger)"/>
    <property type="match status" value="1"/>
</dbReference>
<reference evidence="11" key="1">
    <citation type="submission" date="2025-08" db="UniProtKB">
        <authorList>
            <consortium name="Ensembl"/>
        </authorList>
    </citation>
    <scope>IDENTIFICATION</scope>
</reference>
<feature type="compositionally biased region" description="Acidic residues" evidence="9">
    <location>
        <begin position="309"/>
        <end position="323"/>
    </location>
</feature>
<evidence type="ECO:0000256" key="6">
    <source>
        <dbReference type="ARBA" id="ARBA00022771"/>
    </source>
</evidence>
<evidence type="ECO:0000256" key="1">
    <source>
        <dbReference type="ARBA" id="ARBA00000900"/>
    </source>
</evidence>
<comment type="catalytic activity">
    <reaction evidence="1">
        <text>S-ubiquitinyl-[E2 ubiquitin-conjugating enzyme]-L-cysteine + [acceptor protein]-L-lysine = [E2 ubiquitin-conjugating enzyme]-L-cysteine + N(6)-ubiquitinyl-[acceptor protein]-L-lysine.</text>
        <dbReference type="EC" id="2.3.2.27"/>
    </reaction>
</comment>
<feature type="compositionally biased region" description="Polar residues" evidence="9">
    <location>
        <begin position="373"/>
        <end position="387"/>
    </location>
</feature>
<sequence length="885" mass="98162">MIMRDFQNEKQFKDQELRTMLHETRDRQKFVSDVQYLRDMQHKVDSEYQACLKRQENKKEPNEKKQEQLWVRDTSDRSRFSSGSSCKQSSCEEDSHSEARLSTKTSSAKCEPRLPAIDQTSVKQKHKGTMTLKKTEKVSPSKPSPVAQAPKILSRKRRPNLGRLTVSPEMHSPRASVERSRQKPQLSTKASGLLGADPVVQQESLLCANETKLKKPARERRKLAPSSQLMRTAGKPREKQKKGDLSAHPQNEPHTAPSQTFQPMNGSQMLNESLGPSFLPATVVGPRRTPFRFHDEDFYSAISLNNEQESYDTEEETHMEEELLMSGMRSPPSYKRSRFLGTSAAQNRNVEENAENLRGNSLRWSEPSPGSPRKNSTTEPATKQPSPGQRMLQDTRLPSELAKENPSGDQDEKTPVLGDAKSGGVIQVSADDVSSGGTVEDRSAVQNHERDWQHYYSGSRTSFDCLLSGRPTAPRSSMNPSYSAHGSLLHSALIDDIPANLSMSSILVPSSDLEENLRFNVRRPLSPIRNRNPLAAAEGHSDEAQGTQEMASTSHIQEPPLLADLPNPQSSVALGDSPSSPTRRHLQGHFYMPGSLQENIPFTFFAVSDFANQNDNGTTVRVSGVMDEKATEIKADPEKLRKLQESLLEEDSEEEEGDLCRICQIAGGSPANPLLEPCGCVGSLQFVHQECLKKWLKVKITSGADLGTVKTCEMCKQGLLVDLDDFNMTEFYHKHQQSRAQSELMNSGLYLVLLLYLYEQRFSELMALNYRRASRERVPSREMVMQATFTQAGSSSKGAGRGVRQRPLHPEALSVSPSASLLPYSLLKPMCSQLPFSPVPLLLGVWLEHPWAATGTIPASTGKTAESPVCCPAAAPQPSSLGSQC</sequence>
<name>A0A8C6I5G8_MUSSI</name>
<evidence type="ECO:0000256" key="3">
    <source>
        <dbReference type="ARBA" id="ARBA00012483"/>
    </source>
</evidence>
<keyword evidence="8" id="KW-0862">Zinc</keyword>
<dbReference type="PANTHER" id="PTHR14471">
    <property type="entry name" value="MARCH7/10 E3 UBIQUITIN PROTEIN LIGASE FAMILY MEMBER"/>
    <property type="match status" value="1"/>
</dbReference>
<evidence type="ECO:0000256" key="7">
    <source>
        <dbReference type="ARBA" id="ARBA00022786"/>
    </source>
</evidence>
<feature type="compositionally biased region" description="Basic and acidic residues" evidence="9">
    <location>
        <begin position="53"/>
        <end position="67"/>
    </location>
</feature>
<evidence type="ECO:0000256" key="2">
    <source>
        <dbReference type="ARBA" id="ARBA00004906"/>
    </source>
</evidence>
<dbReference type="Proteomes" id="UP000694415">
    <property type="component" value="Unplaced"/>
</dbReference>
<dbReference type="GO" id="GO:0061630">
    <property type="term" value="F:ubiquitin protein ligase activity"/>
    <property type="evidence" value="ECO:0007669"/>
    <property type="project" value="UniProtKB-EC"/>
</dbReference>
<evidence type="ECO:0000313" key="12">
    <source>
        <dbReference type="Proteomes" id="UP000694415"/>
    </source>
</evidence>
<organism evidence="11 12">
    <name type="scientific">Mus spicilegus</name>
    <name type="common">Mound-building mouse</name>
    <dbReference type="NCBI Taxonomy" id="10103"/>
    <lineage>
        <taxon>Eukaryota</taxon>
        <taxon>Metazoa</taxon>
        <taxon>Chordata</taxon>
        <taxon>Craniata</taxon>
        <taxon>Vertebrata</taxon>
        <taxon>Euteleostomi</taxon>
        <taxon>Mammalia</taxon>
        <taxon>Eutheria</taxon>
        <taxon>Euarchontoglires</taxon>
        <taxon>Glires</taxon>
        <taxon>Rodentia</taxon>
        <taxon>Myomorpha</taxon>
        <taxon>Muroidea</taxon>
        <taxon>Muridae</taxon>
        <taxon>Murinae</taxon>
        <taxon>Mus</taxon>
        <taxon>Mus</taxon>
    </lineage>
</organism>
<dbReference type="Pfam" id="PF12906">
    <property type="entry name" value="RINGv"/>
    <property type="match status" value="1"/>
</dbReference>
<comment type="pathway">
    <text evidence="2">Protein modification; protein ubiquitination.</text>
</comment>
<proteinExistence type="predicted"/>
<evidence type="ECO:0000256" key="8">
    <source>
        <dbReference type="ARBA" id="ARBA00022833"/>
    </source>
</evidence>
<dbReference type="SUPFAM" id="SSF57850">
    <property type="entry name" value="RING/U-box"/>
    <property type="match status" value="1"/>
</dbReference>
<feature type="region of interest" description="Disordered" evidence="9">
    <location>
        <begin position="52"/>
        <end position="285"/>
    </location>
</feature>
<feature type="compositionally biased region" description="Polar residues" evidence="9">
    <location>
        <begin position="567"/>
        <end position="581"/>
    </location>
</feature>
<keyword evidence="6" id="KW-0863">Zinc-finger</keyword>
<evidence type="ECO:0000256" key="9">
    <source>
        <dbReference type="SAM" id="MobiDB-lite"/>
    </source>
</evidence>
<evidence type="ECO:0000259" key="10">
    <source>
        <dbReference type="PROSITE" id="PS51292"/>
    </source>
</evidence>
<dbReference type="SMART" id="SM00744">
    <property type="entry name" value="RINGv"/>
    <property type="match status" value="1"/>
</dbReference>
<dbReference type="GeneTree" id="ENSGT00530000063836"/>
<feature type="compositionally biased region" description="Polar residues" evidence="9">
    <location>
        <begin position="248"/>
        <end position="271"/>
    </location>
</feature>
<evidence type="ECO:0000313" key="11">
    <source>
        <dbReference type="Ensembl" id="ENSMSIP00000030740.1"/>
    </source>
</evidence>
<keyword evidence="5" id="KW-0479">Metal-binding</keyword>
<evidence type="ECO:0000256" key="4">
    <source>
        <dbReference type="ARBA" id="ARBA00022679"/>
    </source>
</evidence>
<dbReference type="InterPro" id="IPR013083">
    <property type="entry name" value="Znf_RING/FYVE/PHD"/>
</dbReference>
<protein>
    <recommendedName>
        <fullName evidence="3">RING-type E3 ubiquitin transferase</fullName>
        <ecNumber evidence="3">2.3.2.27</ecNumber>
    </recommendedName>
</protein>
<keyword evidence="12" id="KW-1185">Reference proteome</keyword>
<accession>A0A8C6I5G8</accession>
<feature type="region of interest" description="Disordered" evidence="9">
    <location>
        <begin position="559"/>
        <end position="584"/>
    </location>
</feature>